<protein>
    <submittedName>
        <fullName evidence="2">Uncharacterized protein</fullName>
    </submittedName>
</protein>
<dbReference type="PANTHER" id="PTHR40515:SF1">
    <property type="entry name" value="CILIA- AND FLAGELLA-ASSOCIATED PROTEIN 157"/>
    <property type="match status" value="1"/>
</dbReference>
<keyword evidence="1" id="KW-0175">Coiled coil</keyword>
<name>A0AAD1UL92_EUPCR</name>
<sequence>MDHIESKEEGDDKSTFITGVERASNQENFKALCGQLSDVVENQCKFTYSMKRNEKDFLTAYRGHMLKIQKELEFFKSKFNEQDLRQKMDDRVKNLEWFKNEALTLQKKMNDYKREADKWRHRCQLLEDDNCFLEVKLKRQNRILKIALGKSQSHCEQLIEEIQKHPDVVKDINKDLLIVGKGGEITLEEKLLLKDEGELTKYSFTPRSPTNVKLGNKHHGPSSPKVYENKPRAFVDYITELKLSKDDFASELERYLSKQESRFQGVVGSIKSLLEKEKVKNRKLSTSLANKQSEIVKDKMLGLFEGKKPSAASKKKINNFNMTRKARTAGGTRSTHLRRTLKNGPKLAFMNPRIVMK</sequence>
<evidence type="ECO:0000313" key="3">
    <source>
        <dbReference type="Proteomes" id="UP001295684"/>
    </source>
</evidence>
<accession>A0AAD1UL92</accession>
<keyword evidence="3" id="KW-1185">Reference proteome</keyword>
<evidence type="ECO:0000256" key="1">
    <source>
        <dbReference type="SAM" id="Coils"/>
    </source>
</evidence>
<reference evidence="2" key="1">
    <citation type="submission" date="2023-07" db="EMBL/GenBank/DDBJ databases">
        <authorList>
            <consortium name="AG Swart"/>
            <person name="Singh M."/>
            <person name="Singh A."/>
            <person name="Seah K."/>
            <person name="Emmerich C."/>
        </authorList>
    </citation>
    <scope>NUCLEOTIDE SEQUENCE</scope>
    <source>
        <strain evidence="2">DP1</strain>
    </source>
</reference>
<dbReference type="PANTHER" id="PTHR40515">
    <property type="entry name" value="CILIA- AND FLAGELLA-ASSOCIATED PROTEIN 157"/>
    <property type="match status" value="1"/>
</dbReference>
<dbReference type="AlphaFoldDB" id="A0AAD1UL92"/>
<dbReference type="Proteomes" id="UP001295684">
    <property type="component" value="Unassembled WGS sequence"/>
</dbReference>
<gene>
    <name evidence="2" type="ORF">ECRASSUSDP1_LOCUS11221</name>
</gene>
<evidence type="ECO:0000313" key="2">
    <source>
        <dbReference type="EMBL" id="CAI2369916.1"/>
    </source>
</evidence>
<feature type="coiled-coil region" evidence="1">
    <location>
        <begin position="95"/>
        <end position="129"/>
    </location>
</feature>
<comment type="caution">
    <text evidence="2">The sequence shown here is derived from an EMBL/GenBank/DDBJ whole genome shotgun (WGS) entry which is preliminary data.</text>
</comment>
<dbReference type="EMBL" id="CAMPGE010011074">
    <property type="protein sequence ID" value="CAI2369916.1"/>
    <property type="molecule type" value="Genomic_DNA"/>
</dbReference>
<proteinExistence type="predicted"/>
<organism evidence="2 3">
    <name type="scientific">Euplotes crassus</name>
    <dbReference type="NCBI Taxonomy" id="5936"/>
    <lineage>
        <taxon>Eukaryota</taxon>
        <taxon>Sar</taxon>
        <taxon>Alveolata</taxon>
        <taxon>Ciliophora</taxon>
        <taxon>Intramacronucleata</taxon>
        <taxon>Spirotrichea</taxon>
        <taxon>Hypotrichia</taxon>
        <taxon>Euplotida</taxon>
        <taxon>Euplotidae</taxon>
        <taxon>Moneuplotes</taxon>
    </lineage>
</organism>